<reference evidence="1" key="1">
    <citation type="journal article" date="2015" name="Nature">
        <title>Complex archaea that bridge the gap between prokaryotes and eukaryotes.</title>
        <authorList>
            <person name="Spang A."/>
            <person name="Saw J.H."/>
            <person name="Jorgensen S.L."/>
            <person name="Zaremba-Niedzwiedzka K."/>
            <person name="Martijn J."/>
            <person name="Lind A.E."/>
            <person name="van Eijk R."/>
            <person name="Schleper C."/>
            <person name="Guy L."/>
            <person name="Ettema T.J."/>
        </authorList>
    </citation>
    <scope>NUCLEOTIDE SEQUENCE</scope>
</reference>
<dbReference type="EMBL" id="LAZR01008465">
    <property type="protein sequence ID" value="KKM78615.1"/>
    <property type="molecule type" value="Genomic_DNA"/>
</dbReference>
<comment type="caution">
    <text evidence="1">The sequence shown here is derived from an EMBL/GenBank/DDBJ whole genome shotgun (WGS) entry which is preliminary data.</text>
</comment>
<sequence>MLFKPTIGTALSGKIRGIVASHNAGGAYFRVLTIPTNPNTPQQQAVRNAVAGLTNQWNNVLTIAQRAEWELYADNVKITNRIGEQVNISGLAMFVRSNVARVQTGNPIVLDGPGIFNLGSYTPPTLTNASEATQTVDLNFETTTLADLWANEVGGFMFGYISRPQNPSINFFRGPYRVAFSIAGDPVAPASPATAGVPFPIVAGQRLFGRAVTCRADGRYSTSSFFFVLTGA</sequence>
<name>A0A0F9MP92_9ZZZZ</name>
<gene>
    <name evidence="1" type="ORF">LCGC14_1358180</name>
</gene>
<accession>A0A0F9MP92</accession>
<proteinExistence type="predicted"/>
<organism evidence="1">
    <name type="scientific">marine sediment metagenome</name>
    <dbReference type="NCBI Taxonomy" id="412755"/>
    <lineage>
        <taxon>unclassified sequences</taxon>
        <taxon>metagenomes</taxon>
        <taxon>ecological metagenomes</taxon>
    </lineage>
</organism>
<evidence type="ECO:0000313" key="1">
    <source>
        <dbReference type="EMBL" id="KKM78615.1"/>
    </source>
</evidence>
<protein>
    <submittedName>
        <fullName evidence="1">Uncharacterized protein</fullName>
    </submittedName>
</protein>
<dbReference type="AlphaFoldDB" id="A0A0F9MP92"/>